<gene>
    <name evidence="2" type="ORF">Sradi_1732100</name>
</gene>
<evidence type="ECO:0000313" key="2">
    <source>
        <dbReference type="EMBL" id="KAL0407977.1"/>
    </source>
</evidence>
<evidence type="ECO:0000256" key="1">
    <source>
        <dbReference type="SAM" id="Coils"/>
    </source>
</evidence>
<reference evidence="2" key="2">
    <citation type="journal article" date="2024" name="Plant">
        <title>Genomic evolution and insights into agronomic trait innovations of Sesamum species.</title>
        <authorList>
            <person name="Miao H."/>
            <person name="Wang L."/>
            <person name="Qu L."/>
            <person name="Liu H."/>
            <person name="Sun Y."/>
            <person name="Le M."/>
            <person name="Wang Q."/>
            <person name="Wei S."/>
            <person name="Zheng Y."/>
            <person name="Lin W."/>
            <person name="Duan Y."/>
            <person name="Cao H."/>
            <person name="Xiong S."/>
            <person name="Wang X."/>
            <person name="Wei L."/>
            <person name="Li C."/>
            <person name="Ma Q."/>
            <person name="Ju M."/>
            <person name="Zhao R."/>
            <person name="Li G."/>
            <person name="Mu C."/>
            <person name="Tian Q."/>
            <person name="Mei H."/>
            <person name="Zhang T."/>
            <person name="Gao T."/>
            <person name="Zhang H."/>
        </authorList>
    </citation>
    <scope>NUCLEOTIDE SEQUENCE</scope>
    <source>
        <strain evidence="2">G02</strain>
    </source>
</reference>
<accession>A0AAW2TUP9</accession>
<proteinExistence type="predicted"/>
<dbReference type="AlphaFoldDB" id="A0AAW2TUP9"/>
<reference evidence="2" key="1">
    <citation type="submission" date="2020-06" db="EMBL/GenBank/DDBJ databases">
        <authorList>
            <person name="Li T."/>
            <person name="Hu X."/>
            <person name="Zhang T."/>
            <person name="Song X."/>
            <person name="Zhang H."/>
            <person name="Dai N."/>
            <person name="Sheng W."/>
            <person name="Hou X."/>
            <person name="Wei L."/>
        </authorList>
    </citation>
    <scope>NUCLEOTIDE SEQUENCE</scope>
    <source>
        <strain evidence="2">G02</strain>
        <tissue evidence="2">Leaf</tissue>
    </source>
</reference>
<organism evidence="2">
    <name type="scientific">Sesamum radiatum</name>
    <name type="common">Black benniseed</name>
    <dbReference type="NCBI Taxonomy" id="300843"/>
    <lineage>
        <taxon>Eukaryota</taxon>
        <taxon>Viridiplantae</taxon>
        <taxon>Streptophyta</taxon>
        <taxon>Embryophyta</taxon>
        <taxon>Tracheophyta</taxon>
        <taxon>Spermatophyta</taxon>
        <taxon>Magnoliopsida</taxon>
        <taxon>eudicotyledons</taxon>
        <taxon>Gunneridae</taxon>
        <taxon>Pentapetalae</taxon>
        <taxon>asterids</taxon>
        <taxon>lamiids</taxon>
        <taxon>Lamiales</taxon>
        <taxon>Pedaliaceae</taxon>
        <taxon>Sesamum</taxon>
    </lineage>
</organism>
<dbReference type="EMBL" id="JACGWJ010000007">
    <property type="protein sequence ID" value="KAL0407977.1"/>
    <property type="molecule type" value="Genomic_DNA"/>
</dbReference>
<keyword evidence="1" id="KW-0175">Coiled coil</keyword>
<dbReference type="PANTHER" id="PTHR47747">
    <property type="entry name" value="RIBONUCLEASE P PROTEIN SUBUNIT P38-LIKE PROTEIN"/>
    <property type="match status" value="1"/>
</dbReference>
<dbReference type="PANTHER" id="PTHR47747:SF3">
    <property type="entry name" value="OS03G0853600 PROTEIN"/>
    <property type="match status" value="1"/>
</dbReference>
<protein>
    <submittedName>
        <fullName evidence="2">Uncharacterized protein</fullName>
    </submittedName>
</protein>
<name>A0AAW2TUP9_SESRA</name>
<comment type="caution">
    <text evidence="2">The sequence shown here is derived from an EMBL/GenBank/DDBJ whole genome shotgun (WGS) entry which is preliminary data.</text>
</comment>
<sequence length="476" mass="54476">MAAQEQEEESHESQEQRLYDDDEHYGKLLSSYLGLSFTIFLGLLPRNSIPLLTTLQNKNKVLSFKLMQAEEQLKQLHSRRKEDSKANARVVEIFASHRHSWQQEEKRLLQQIDECNEEIAYLKGKVEDFERVEAELKANIEDLKREISERDEMLNFMSRSNCEMEDGVGECYNDMGLRYGKAGVSEGPDLGVEECFAGGGVDEIGTVYGQSNSGFTSDFLNSASSKFWSENASLWQMLSWASSLHLLNPSVFLVGGALYPLLSNEVLVKENLMEDMQYDSSVESLYHMKHFVSRRESPWKVDGDSTGISSKLKLLEQELLNLERISKADLSKLPSQMRKQAKRYQTLAGKIDDLCRRMQANDPCEANVSSEFRTQRQTEFLLEAFRLQQRASETNQKLTALQSETGKSYNGDELQGQTAKLATRRSLDSIRNNFKEIQRNLEIWLARIIGDLEGILARDGASRARDYYVSRYPFVQ</sequence>
<feature type="coiled-coil region" evidence="1">
    <location>
        <begin position="384"/>
        <end position="447"/>
    </location>
</feature>
<feature type="coiled-coil region" evidence="1">
    <location>
        <begin position="52"/>
        <end position="153"/>
    </location>
</feature>